<dbReference type="KEGG" id="pco:PHACADRAFT_266546"/>
<dbReference type="EMBL" id="JH931428">
    <property type="protein sequence ID" value="EKM48112.1"/>
    <property type="molecule type" value="Genomic_DNA"/>
</dbReference>
<dbReference type="AlphaFoldDB" id="K5WD52"/>
<dbReference type="HOGENOM" id="CLU_912485_0_0_1"/>
<dbReference type="OrthoDB" id="2418900at2759"/>
<evidence type="ECO:0000313" key="2">
    <source>
        <dbReference type="Proteomes" id="UP000008370"/>
    </source>
</evidence>
<dbReference type="STRING" id="650164.K5WD52"/>
<dbReference type="InterPro" id="IPR041078">
    <property type="entry name" value="Plavaka"/>
</dbReference>
<protein>
    <submittedName>
        <fullName evidence="1">Uncharacterized protein</fullName>
    </submittedName>
</protein>
<dbReference type="Pfam" id="PF18759">
    <property type="entry name" value="Plavaka"/>
    <property type="match status" value="2"/>
</dbReference>
<dbReference type="RefSeq" id="XP_007403336.1">
    <property type="nucleotide sequence ID" value="XM_007403274.1"/>
</dbReference>
<dbReference type="GeneID" id="18919446"/>
<gene>
    <name evidence="1" type="ORF">PHACADRAFT_266546</name>
</gene>
<evidence type="ECO:0000313" key="1">
    <source>
        <dbReference type="EMBL" id="EKM48112.1"/>
    </source>
</evidence>
<dbReference type="InParanoid" id="K5WD52"/>
<organism evidence="1 2">
    <name type="scientific">Phanerochaete carnosa (strain HHB-10118-sp)</name>
    <name type="common">White-rot fungus</name>
    <name type="synonym">Peniophora carnosa</name>
    <dbReference type="NCBI Taxonomy" id="650164"/>
    <lineage>
        <taxon>Eukaryota</taxon>
        <taxon>Fungi</taxon>
        <taxon>Dikarya</taxon>
        <taxon>Basidiomycota</taxon>
        <taxon>Agaricomycotina</taxon>
        <taxon>Agaricomycetes</taxon>
        <taxon>Polyporales</taxon>
        <taxon>Phanerochaetaceae</taxon>
        <taxon>Phanerochaete</taxon>
    </lineage>
</organism>
<name>K5WD52_PHACS</name>
<proteinExistence type="predicted"/>
<keyword evidence="2" id="KW-1185">Reference proteome</keyword>
<accession>K5WD52</accession>
<dbReference type="Proteomes" id="UP000008370">
    <property type="component" value="Unassembled WGS sequence"/>
</dbReference>
<reference evidence="1 2" key="1">
    <citation type="journal article" date="2012" name="BMC Genomics">
        <title>Comparative genomics of the white-rot fungi, Phanerochaete carnosa and P. chrysosporium, to elucidate the genetic basis of the distinct wood types they colonize.</title>
        <authorList>
            <person name="Suzuki H."/>
            <person name="MacDonald J."/>
            <person name="Syed K."/>
            <person name="Salamov A."/>
            <person name="Hori C."/>
            <person name="Aerts A."/>
            <person name="Henrissat B."/>
            <person name="Wiebenga A."/>
            <person name="vanKuyk P.A."/>
            <person name="Barry K."/>
            <person name="Lindquist E."/>
            <person name="LaButti K."/>
            <person name="Lapidus A."/>
            <person name="Lucas S."/>
            <person name="Coutinho P."/>
            <person name="Gong Y."/>
            <person name="Samejima M."/>
            <person name="Mahadevan R."/>
            <person name="Abou-Zaid M."/>
            <person name="de Vries R.P."/>
            <person name="Igarashi K."/>
            <person name="Yadav J.S."/>
            <person name="Grigoriev I.V."/>
            <person name="Master E.R."/>
        </authorList>
    </citation>
    <scope>NUCLEOTIDE SEQUENCE [LARGE SCALE GENOMIC DNA]</scope>
    <source>
        <strain evidence="1 2">HHB-10118-sp</strain>
    </source>
</reference>
<sequence length="305" mass="34624">MRNEDVEMLKIGTTMLEACHTIRMCVRSPVLPQRTRNATTCSRSFMMLVSKKGLATIHGLHLSAKMNGSSHASSICNLLNFGVDARERKTRSRTSLSFTNKRQFLKKIDQLPRGPKWECELWEVEGDLLDANGQKQKEVMELWQRDPKRLFEDAYVSFETVRCSEQACRKSSHQGLQLPLSFLPPIRHSCRRSVETSQPSAHATVLIGYLPVTKLECFSEEQRAQKRYQLFHECMRSLLAPLVEAGCKGVDVECGDGFVRKVFPILAAYIADHPEQCLIACCQENFCPQCLVDPKRRGEPVQSTC</sequence>